<protein>
    <submittedName>
        <fullName evidence="2">Uncharacterized protein</fullName>
    </submittedName>
</protein>
<keyword evidence="1" id="KW-1133">Transmembrane helix</keyword>
<organism evidence="2 3">
    <name type="scientific">Porphyromonas crevioricanis JCM 15906</name>
    <dbReference type="NCBI Taxonomy" id="1305617"/>
    <lineage>
        <taxon>Bacteria</taxon>
        <taxon>Pseudomonadati</taxon>
        <taxon>Bacteroidota</taxon>
        <taxon>Bacteroidia</taxon>
        <taxon>Bacteroidales</taxon>
        <taxon>Porphyromonadaceae</taxon>
        <taxon>Porphyromonas</taxon>
    </lineage>
</organism>
<sequence length="87" mass="9638">MPNLDKGQYGSIPIVLERPFADIQDATDIPVVQQVGEFGLRAEMFSHAKSQFFDALFQFLPSGGINGGKSHIGMLFLLLCFCLLMQM</sequence>
<accession>T1DTF4</accession>
<dbReference type="AlphaFoldDB" id="T1DTF4"/>
<evidence type="ECO:0000313" key="2">
    <source>
        <dbReference type="EMBL" id="GAD05779.1"/>
    </source>
</evidence>
<reference evidence="3" key="1">
    <citation type="journal article" date="2013" name="Genome">
        <title>Draft Genome Sequences of Porphyromonas crevioricanis JCM 15906T and Porphyromonas cansulci JCM 13913T Isolated from a Canine Oral Cavity.</title>
        <authorList>
            <person name="Sakamoto M."/>
            <person name="Tanaka N."/>
            <person name="Shiwa Y."/>
            <person name="Yoshikawa H."/>
            <person name="Ohkuma M."/>
        </authorList>
    </citation>
    <scope>NUCLEOTIDE SEQUENCE [LARGE SCALE GENOMIC DNA]</scope>
    <source>
        <strain evidence="3">JCM 15906</strain>
    </source>
</reference>
<name>T1DTF4_9PORP</name>
<gene>
    <name evidence="2" type="ORF">PORCRE_1487</name>
</gene>
<evidence type="ECO:0000313" key="3">
    <source>
        <dbReference type="Proteomes" id="UP000018031"/>
    </source>
</evidence>
<comment type="caution">
    <text evidence="2">The sequence shown here is derived from an EMBL/GenBank/DDBJ whole genome shotgun (WGS) entry which is preliminary data.</text>
</comment>
<dbReference type="EMBL" id="BAOU01000040">
    <property type="protein sequence ID" value="GAD05779.1"/>
    <property type="molecule type" value="Genomic_DNA"/>
</dbReference>
<keyword evidence="1" id="KW-0812">Transmembrane</keyword>
<evidence type="ECO:0000256" key="1">
    <source>
        <dbReference type="SAM" id="Phobius"/>
    </source>
</evidence>
<feature type="transmembrane region" description="Helical" evidence="1">
    <location>
        <begin position="68"/>
        <end position="85"/>
    </location>
</feature>
<proteinExistence type="predicted"/>
<reference evidence="2 3" key="2">
    <citation type="journal article" date="2013" name="Genome Announc.">
        <title>Draft Genome Sequences of Porphyromonas crevioricanis JCM 15906T and Porphyromonas cansulci JCM 13913T Isolated from a Canine Oral Cavity.</title>
        <authorList>
            <person name="Sakamoto M."/>
            <person name="Tanaka N."/>
            <person name="Shiwa Y."/>
            <person name="Yoshikawa H."/>
            <person name="Ohkuma M."/>
        </authorList>
    </citation>
    <scope>NUCLEOTIDE SEQUENCE [LARGE SCALE GENOMIC DNA]</scope>
    <source>
        <strain evidence="2 3">JCM 15906</strain>
    </source>
</reference>
<keyword evidence="1" id="KW-0472">Membrane</keyword>
<dbReference type="Proteomes" id="UP000018031">
    <property type="component" value="Unassembled WGS sequence"/>
</dbReference>